<organism evidence="9 10">
    <name type="scientific">Rhodanobacter fulvus Jip2</name>
    <dbReference type="NCBI Taxonomy" id="1163408"/>
    <lineage>
        <taxon>Bacteria</taxon>
        <taxon>Pseudomonadati</taxon>
        <taxon>Pseudomonadota</taxon>
        <taxon>Gammaproteobacteria</taxon>
        <taxon>Lysobacterales</taxon>
        <taxon>Rhodanobacteraceae</taxon>
        <taxon>Rhodanobacter</taxon>
    </lineage>
</organism>
<dbReference type="Pfam" id="PF02080">
    <property type="entry name" value="TrkA_C"/>
    <property type="match status" value="2"/>
</dbReference>
<dbReference type="EMBL" id="AJXU01000065">
    <property type="protein sequence ID" value="EIL88036.1"/>
    <property type="molecule type" value="Genomic_DNA"/>
</dbReference>
<dbReference type="eggNOG" id="COG0471">
    <property type="taxonomic scope" value="Bacteria"/>
</dbReference>
<feature type="transmembrane region" description="Helical" evidence="7">
    <location>
        <begin position="42"/>
        <end position="60"/>
    </location>
</feature>
<feature type="domain" description="RCK C-terminal" evidence="8">
    <location>
        <begin position="308"/>
        <end position="392"/>
    </location>
</feature>
<feature type="transmembrane region" description="Helical" evidence="7">
    <location>
        <begin position="517"/>
        <end position="534"/>
    </location>
</feature>
<dbReference type="GO" id="GO:0005886">
    <property type="term" value="C:plasma membrane"/>
    <property type="evidence" value="ECO:0007669"/>
    <property type="project" value="TreeGrafter"/>
</dbReference>
<evidence type="ECO:0000256" key="3">
    <source>
        <dbReference type="ARBA" id="ARBA00022692"/>
    </source>
</evidence>
<evidence type="ECO:0000256" key="4">
    <source>
        <dbReference type="ARBA" id="ARBA00022737"/>
    </source>
</evidence>
<comment type="subcellular location">
    <subcellularLocation>
        <location evidence="1">Membrane</location>
        <topology evidence="1">Multi-pass membrane protein</topology>
    </subcellularLocation>
</comment>
<keyword evidence="6 7" id="KW-0472">Membrane</keyword>
<dbReference type="GO" id="GO:0006813">
    <property type="term" value="P:potassium ion transport"/>
    <property type="evidence" value="ECO:0007669"/>
    <property type="project" value="InterPro"/>
</dbReference>
<feature type="transmembrane region" description="Helical" evidence="7">
    <location>
        <begin position="578"/>
        <end position="601"/>
    </location>
</feature>
<dbReference type="InterPro" id="IPR004680">
    <property type="entry name" value="Cit_transptr-like_dom"/>
</dbReference>
<gene>
    <name evidence="9" type="ORF">UU9_14555</name>
</gene>
<feature type="transmembrane region" description="Helical" evidence="7">
    <location>
        <begin position="104"/>
        <end position="125"/>
    </location>
</feature>
<keyword evidence="2" id="KW-0813">Transport</keyword>
<dbReference type="PROSITE" id="PS51202">
    <property type="entry name" value="RCK_C"/>
    <property type="match status" value="2"/>
</dbReference>
<feature type="transmembrane region" description="Helical" evidence="7">
    <location>
        <begin position="459"/>
        <end position="478"/>
    </location>
</feature>
<evidence type="ECO:0000256" key="2">
    <source>
        <dbReference type="ARBA" id="ARBA00022448"/>
    </source>
</evidence>
<comment type="caution">
    <text evidence="9">The sequence shown here is derived from an EMBL/GenBank/DDBJ whole genome shotgun (WGS) entry which is preliminary data.</text>
</comment>
<feature type="transmembrane region" description="Helical" evidence="7">
    <location>
        <begin position="490"/>
        <end position="510"/>
    </location>
</feature>
<keyword evidence="5 7" id="KW-1133">Transmembrane helix</keyword>
<evidence type="ECO:0000313" key="9">
    <source>
        <dbReference type="EMBL" id="EIL88036.1"/>
    </source>
</evidence>
<dbReference type="eggNOG" id="COG3273">
    <property type="taxonomic scope" value="Bacteria"/>
</dbReference>
<protein>
    <submittedName>
        <fullName evidence="9">Sodium (Na+) symporter</fullName>
    </submittedName>
</protein>
<proteinExistence type="predicted"/>
<evidence type="ECO:0000313" key="10">
    <source>
        <dbReference type="Proteomes" id="UP000004210"/>
    </source>
</evidence>
<sequence length="604" mass="65282">MRREIAPVLRGGSPVSWQAWATVAIIVGAMALFVSEKVRIDLVALLVLGSLVVLGIVTPVQALSGFSNEATVTVAAMFALSLGIERSGVLDPLTRLLMKIRKPWLLTLAMMLAIAPLGAFVKNIALVATFLPLALRVCQRTGTSPARVLMPMAYAAQMGGVCTLIGTSSNLLTDSLAQKHGMAGFGVFEFTQLGAVLAVVGITYLMVIGRHLLPKHIDATMPQGADIGKYVTELEVGEESPLLDTAIADAKLGETFGVYPLELLRGERRMWSPREQKLQAGDVLLVRGDWEKIEEFQRKNKLENAPERRYAKEGEQPRVLAEIMVAPASLVEDRRLAEIGLDWRYRATVLALHRRGEVLRDKLSVTRLAVGDVLMVLVDEDAMPKLRNDEAFIVLNERDDARGMSRKAIVAAAIMAAVVVVSGLHWLPIPIAAICGAVAMALTGCFGRKDVYEGMDWKIIVLLGAILPLGLAIENTGLSTVVVQGAMELVGGHGPLAALLMVYLLTALLTELMGHNPSVVLMVGIAITVAHAVHADPRPFVVAVAFAAATSFATPVGYPTNTMVYYAGGYRFTDFMKVGIPLIAIFCAMSMWLIPVFWPFYPPQ</sequence>
<dbReference type="PATRIC" id="fig|1163408.3.peg.2954"/>
<reference evidence="9 10" key="1">
    <citation type="journal article" date="2012" name="J. Bacteriol.">
        <title>Genome sequences for six rhodanobacter strains, isolated from soils and the terrestrial subsurface, with variable denitrification capabilities.</title>
        <authorList>
            <person name="Kostka J.E."/>
            <person name="Green S.J."/>
            <person name="Rishishwar L."/>
            <person name="Prakash O."/>
            <person name="Katz L.S."/>
            <person name="Marino-Ramirez L."/>
            <person name="Jordan I.K."/>
            <person name="Munk C."/>
            <person name="Ivanova N."/>
            <person name="Mikhailova N."/>
            <person name="Watson D.B."/>
            <person name="Brown S.D."/>
            <person name="Palumbo A.V."/>
            <person name="Brooks S.C."/>
        </authorList>
    </citation>
    <scope>NUCLEOTIDE SEQUENCE [LARGE SCALE GENOMIC DNA]</scope>
    <source>
        <strain evidence="10">Jip2T</strain>
    </source>
</reference>
<evidence type="ECO:0000256" key="7">
    <source>
        <dbReference type="SAM" id="Phobius"/>
    </source>
</evidence>
<evidence type="ECO:0000256" key="1">
    <source>
        <dbReference type="ARBA" id="ARBA00004141"/>
    </source>
</evidence>
<dbReference type="PANTHER" id="PTHR43652:SF2">
    <property type="entry name" value="BASIC AMINO ACID ANTIPORTER YFCC-RELATED"/>
    <property type="match status" value="1"/>
</dbReference>
<keyword evidence="4" id="KW-0677">Repeat</keyword>
<feature type="transmembrane region" description="Helical" evidence="7">
    <location>
        <begin position="431"/>
        <end position="447"/>
    </location>
</feature>
<name>I4VLE5_9GAMM</name>
<dbReference type="Pfam" id="PF03600">
    <property type="entry name" value="CitMHS"/>
    <property type="match status" value="1"/>
</dbReference>
<feature type="transmembrane region" description="Helical" evidence="7">
    <location>
        <begin position="540"/>
        <end position="558"/>
    </location>
</feature>
<dbReference type="SUPFAM" id="SSF116726">
    <property type="entry name" value="TrkA C-terminal domain-like"/>
    <property type="match status" value="2"/>
</dbReference>
<keyword evidence="3 7" id="KW-0812">Transmembrane</keyword>
<dbReference type="PANTHER" id="PTHR43652">
    <property type="entry name" value="BASIC AMINO ACID ANTIPORTER YFCC-RELATED"/>
    <property type="match status" value="1"/>
</dbReference>
<accession>I4VLE5</accession>
<dbReference type="RefSeq" id="WP_007082538.1">
    <property type="nucleotide sequence ID" value="NZ_AJXU01000065.1"/>
</dbReference>
<feature type="transmembrane region" description="Helical" evidence="7">
    <location>
        <begin position="17"/>
        <end position="35"/>
    </location>
</feature>
<dbReference type="InterPro" id="IPR036721">
    <property type="entry name" value="RCK_C_sf"/>
</dbReference>
<dbReference type="Gene3D" id="3.30.70.1450">
    <property type="entry name" value="Regulator of K+ conductance, C-terminal domain"/>
    <property type="match status" value="2"/>
</dbReference>
<dbReference type="GO" id="GO:0008324">
    <property type="term" value="F:monoatomic cation transmembrane transporter activity"/>
    <property type="evidence" value="ECO:0007669"/>
    <property type="project" value="InterPro"/>
</dbReference>
<evidence type="ECO:0000256" key="6">
    <source>
        <dbReference type="ARBA" id="ARBA00023136"/>
    </source>
</evidence>
<keyword evidence="10" id="KW-1185">Reference proteome</keyword>
<dbReference type="AlphaFoldDB" id="I4VLE5"/>
<evidence type="ECO:0000259" key="8">
    <source>
        <dbReference type="PROSITE" id="PS51202"/>
    </source>
</evidence>
<dbReference type="Proteomes" id="UP000004210">
    <property type="component" value="Unassembled WGS sequence"/>
</dbReference>
<feature type="transmembrane region" description="Helical" evidence="7">
    <location>
        <begin position="182"/>
        <end position="207"/>
    </location>
</feature>
<feature type="transmembrane region" description="Helical" evidence="7">
    <location>
        <begin position="408"/>
        <end position="425"/>
    </location>
</feature>
<dbReference type="STRING" id="1163408.UU9_14555"/>
<feature type="domain" description="RCK C-terminal" evidence="8">
    <location>
        <begin position="218"/>
        <end position="302"/>
    </location>
</feature>
<evidence type="ECO:0000256" key="5">
    <source>
        <dbReference type="ARBA" id="ARBA00022989"/>
    </source>
</evidence>
<dbReference type="InterPro" id="IPR006037">
    <property type="entry name" value="RCK_C"/>
</dbReference>
<dbReference type="InterPro" id="IPR051679">
    <property type="entry name" value="DASS-Related_Transporters"/>
</dbReference>